<dbReference type="Pfam" id="PF00149">
    <property type="entry name" value="Metallophos"/>
    <property type="match status" value="1"/>
</dbReference>
<accession>A0AAW0RYX6</accession>
<dbReference type="Proteomes" id="UP001397290">
    <property type="component" value="Unassembled WGS sequence"/>
</dbReference>
<dbReference type="CDD" id="cd07383">
    <property type="entry name" value="MPP_Dcr2"/>
    <property type="match status" value="1"/>
</dbReference>
<dbReference type="AlphaFoldDB" id="A0AAW0RYX6"/>
<dbReference type="GO" id="GO:0016788">
    <property type="term" value="F:hydrolase activity, acting on ester bonds"/>
    <property type="evidence" value="ECO:0007669"/>
    <property type="project" value="TreeGrafter"/>
</dbReference>
<dbReference type="InterPro" id="IPR029052">
    <property type="entry name" value="Metallo-depent_PP-like"/>
</dbReference>
<sequence length="485" mass="54028">MARGTCAGTRRNLGKNLSSRNNLLDDLFKSFKSFKRVVDMELMHFALLFIPVLLAPAAGAPVEAPSVAERRLTFDRRGNFQISVFEDLHFGENAWDSWGPQQDINSVKVLNSVLDKETPQLVVLNGDLITGENAFVHNGSVYIDQIVKPIVDRGLLWASTYGNHDSDFNISAASIWARENSYPNCRTGRMVPGRNAGVSNYYLPVYSRRCCKPECAPELLLWFFDSRGGFYFQETHTNGSRVGQPGWVDQSVVDWFQKTNTDLTAQFSHVIPSLGFVHIPPYVFQAIQKEHGRSSIDPYTNPGINDDYLLAPQAQGWCPDGTNDGSCAYGGQDIPFMRAIASTPGMIGLFSGHDHGDTWCYKWDRLVPDTTVTGNGVNLCFGQHSGYGGYGNWVRGARQIRINRAQLKKNNSIAETWIRLETGAIVGSVMLNSTFNQDKYPLTKNDKTYCPTCNYTVVTPHPKASHANKLLQEPSHGEWEADGEL</sequence>
<reference evidence="2 3" key="1">
    <citation type="submission" date="2020-02" db="EMBL/GenBank/DDBJ databases">
        <title>Comparative genomics of the hypocrealean fungal genus Beauvera.</title>
        <authorList>
            <person name="Showalter D.N."/>
            <person name="Bushley K.E."/>
            <person name="Rehner S.A."/>
        </authorList>
    </citation>
    <scope>NUCLEOTIDE SEQUENCE [LARGE SCALE GENOMIC DNA]</scope>
    <source>
        <strain evidence="2 3">ARSEF4384</strain>
    </source>
</reference>
<dbReference type="PANTHER" id="PTHR32440">
    <property type="entry name" value="PHOSPHATASE DCR2-RELATED-RELATED"/>
    <property type="match status" value="1"/>
</dbReference>
<organism evidence="2 3">
    <name type="scientific">Beauveria asiatica</name>
    <dbReference type="NCBI Taxonomy" id="1069075"/>
    <lineage>
        <taxon>Eukaryota</taxon>
        <taxon>Fungi</taxon>
        <taxon>Dikarya</taxon>
        <taxon>Ascomycota</taxon>
        <taxon>Pezizomycotina</taxon>
        <taxon>Sordariomycetes</taxon>
        <taxon>Hypocreomycetidae</taxon>
        <taxon>Hypocreales</taxon>
        <taxon>Cordycipitaceae</taxon>
        <taxon>Beauveria</taxon>
    </lineage>
</organism>
<evidence type="ECO:0000313" key="3">
    <source>
        <dbReference type="Proteomes" id="UP001397290"/>
    </source>
</evidence>
<evidence type="ECO:0000313" key="2">
    <source>
        <dbReference type="EMBL" id="KAK8147220.1"/>
    </source>
</evidence>
<name>A0AAW0RYX6_9HYPO</name>
<feature type="domain" description="Calcineurin-like phosphoesterase" evidence="1">
    <location>
        <begin position="87"/>
        <end position="186"/>
    </location>
</feature>
<protein>
    <recommendedName>
        <fullName evidence="1">Calcineurin-like phosphoesterase domain-containing protein</fullName>
    </recommendedName>
</protein>
<proteinExistence type="predicted"/>
<dbReference type="InterPro" id="IPR004843">
    <property type="entry name" value="Calcineurin-like_PHP"/>
</dbReference>
<dbReference type="Gene3D" id="3.60.21.10">
    <property type="match status" value="1"/>
</dbReference>
<dbReference type="SUPFAM" id="SSF56300">
    <property type="entry name" value="Metallo-dependent phosphatases"/>
    <property type="match status" value="1"/>
</dbReference>
<dbReference type="GO" id="GO:0005737">
    <property type="term" value="C:cytoplasm"/>
    <property type="evidence" value="ECO:0007669"/>
    <property type="project" value="TreeGrafter"/>
</dbReference>
<keyword evidence="3" id="KW-1185">Reference proteome</keyword>
<gene>
    <name evidence="2" type="ORF">G3M48_001975</name>
</gene>
<dbReference type="PANTHER" id="PTHR32440:SF11">
    <property type="entry name" value="METALLOPHOSPHOESTERASE DOMAIN-CONTAINING PROTEIN"/>
    <property type="match status" value="1"/>
</dbReference>
<evidence type="ECO:0000259" key="1">
    <source>
        <dbReference type="Pfam" id="PF00149"/>
    </source>
</evidence>
<dbReference type="EMBL" id="JAAHCF010000162">
    <property type="protein sequence ID" value="KAK8147220.1"/>
    <property type="molecule type" value="Genomic_DNA"/>
</dbReference>
<comment type="caution">
    <text evidence="2">The sequence shown here is derived from an EMBL/GenBank/DDBJ whole genome shotgun (WGS) entry which is preliminary data.</text>
</comment>